<gene>
    <name evidence="10 14" type="primary">murG</name>
</gene>
<accession>A0A8B6X203</accession>
<evidence type="ECO:0000256" key="2">
    <source>
        <dbReference type="ARBA" id="ARBA00022618"/>
    </source>
</evidence>
<keyword evidence="2 10" id="KW-0132">Cell division</keyword>
<comment type="catalytic activity">
    <reaction evidence="10">
        <text>di-trans,octa-cis-undecaprenyl diphospho-N-acetyl-alpha-D-muramoyl-L-alanyl-D-glutamyl-meso-2,6-diaminopimeloyl-D-alanyl-D-alanine + UDP-N-acetyl-alpha-D-glucosamine = di-trans,octa-cis-undecaprenyl diphospho-[N-acetyl-alpha-D-glucosaminyl-(1-&gt;4)]-N-acetyl-alpha-D-muramoyl-L-alanyl-D-glutamyl-meso-2,6-diaminopimeloyl-D-alanyl-D-alanine + UDP + H(+)</text>
        <dbReference type="Rhea" id="RHEA:31227"/>
        <dbReference type="ChEBI" id="CHEBI:15378"/>
        <dbReference type="ChEBI" id="CHEBI:57705"/>
        <dbReference type="ChEBI" id="CHEBI:58223"/>
        <dbReference type="ChEBI" id="CHEBI:61387"/>
        <dbReference type="ChEBI" id="CHEBI:61388"/>
        <dbReference type="EC" id="2.4.1.227"/>
    </reaction>
</comment>
<dbReference type="Gene3D" id="3.40.50.2000">
    <property type="entry name" value="Glycogen Phosphorylase B"/>
    <property type="match status" value="2"/>
</dbReference>
<dbReference type="GO" id="GO:0051301">
    <property type="term" value="P:cell division"/>
    <property type="evidence" value="ECO:0007669"/>
    <property type="project" value="UniProtKB-KW"/>
</dbReference>
<evidence type="ECO:0000259" key="11">
    <source>
        <dbReference type="Pfam" id="PF03033"/>
    </source>
</evidence>
<reference evidence="14" key="1">
    <citation type="submission" date="2025-08" db="UniProtKB">
        <authorList>
            <consortium name="RefSeq"/>
        </authorList>
    </citation>
    <scope>IDENTIFICATION</scope>
</reference>
<evidence type="ECO:0000256" key="3">
    <source>
        <dbReference type="ARBA" id="ARBA00022676"/>
    </source>
</evidence>
<evidence type="ECO:0000256" key="4">
    <source>
        <dbReference type="ARBA" id="ARBA00022679"/>
    </source>
</evidence>
<keyword evidence="1 10" id="KW-1003">Cell membrane</keyword>
<evidence type="ECO:0000259" key="12">
    <source>
        <dbReference type="Pfam" id="PF04101"/>
    </source>
</evidence>
<name>A0A8B6X203_9BURK</name>
<keyword evidence="7 10" id="KW-0472">Membrane</keyword>
<keyword evidence="13" id="KW-1185">Reference proteome</keyword>
<keyword evidence="4 10" id="KW-0808">Transferase</keyword>
<dbReference type="HAMAP" id="MF_00033">
    <property type="entry name" value="MurG"/>
    <property type="match status" value="1"/>
</dbReference>
<evidence type="ECO:0000256" key="5">
    <source>
        <dbReference type="ARBA" id="ARBA00022960"/>
    </source>
</evidence>
<dbReference type="Proteomes" id="UP000675920">
    <property type="component" value="Unplaced"/>
</dbReference>
<dbReference type="SUPFAM" id="SSF53756">
    <property type="entry name" value="UDP-Glycosyltransferase/glycogen phosphorylase"/>
    <property type="match status" value="1"/>
</dbReference>
<dbReference type="EC" id="2.4.1.227" evidence="10"/>
<dbReference type="GO" id="GO:0008360">
    <property type="term" value="P:regulation of cell shape"/>
    <property type="evidence" value="ECO:0007669"/>
    <property type="project" value="UniProtKB-KW"/>
</dbReference>
<evidence type="ECO:0000256" key="1">
    <source>
        <dbReference type="ARBA" id="ARBA00022475"/>
    </source>
</evidence>
<dbReference type="InterPro" id="IPR006009">
    <property type="entry name" value="GlcNAc_MurG"/>
</dbReference>
<evidence type="ECO:0000256" key="8">
    <source>
        <dbReference type="ARBA" id="ARBA00023306"/>
    </source>
</evidence>
<dbReference type="InterPro" id="IPR004276">
    <property type="entry name" value="GlycoTrans_28_N"/>
</dbReference>
<dbReference type="GO" id="GO:0009252">
    <property type="term" value="P:peptidoglycan biosynthetic process"/>
    <property type="evidence" value="ECO:0007669"/>
    <property type="project" value="UniProtKB-UniRule"/>
</dbReference>
<evidence type="ECO:0000256" key="6">
    <source>
        <dbReference type="ARBA" id="ARBA00022984"/>
    </source>
</evidence>
<dbReference type="InterPro" id="IPR007235">
    <property type="entry name" value="Glyco_trans_28_C"/>
</dbReference>
<organism evidence="13 14">
    <name type="scientific">Derxia gummosa DSM 723</name>
    <dbReference type="NCBI Taxonomy" id="1121388"/>
    <lineage>
        <taxon>Bacteria</taxon>
        <taxon>Pseudomonadati</taxon>
        <taxon>Pseudomonadota</taxon>
        <taxon>Betaproteobacteria</taxon>
        <taxon>Burkholderiales</taxon>
        <taxon>Alcaligenaceae</taxon>
        <taxon>Derxia</taxon>
    </lineage>
</organism>
<feature type="domain" description="Glycosyl transferase family 28 C-terminal" evidence="12">
    <location>
        <begin position="188"/>
        <end position="348"/>
    </location>
</feature>
<dbReference type="CDD" id="cd03785">
    <property type="entry name" value="GT28_MurG"/>
    <property type="match status" value="1"/>
</dbReference>
<dbReference type="UniPathway" id="UPA00219"/>
<feature type="binding site" evidence="10">
    <location>
        <position position="194"/>
    </location>
    <ligand>
        <name>UDP-N-acetyl-alpha-D-glucosamine</name>
        <dbReference type="ChEBI" id="CHEBI:57705"/>
    </ligand>
</feature>
<feature type="binding site" evidence="10">
    <location>
        <position position="248"/>
    </location>
    <ligand>
        <name>UDP-N-acetyl-alpha-D-glucosamine</name>
        <dbReference type="ChEBI" id="CHEBI:57705"/>
    </ligand>
</feature>
<feature type="domain" description="Glycosyltransferase family 28 N-terminal" evidence="11">
    <location>
        <begin position="8"/>
        <end position="144"/>
    </location>
</feature>
<proteinExistence type="inferred from homology"/>
<dbReference type="PANTHER" id="PTHR21015">
    <property type="entry name" value="UDP-N-ACETYLGLUCOSAMINE--N-ACETYLMURAMYL-(PENTAPEPTIDE) PYROPHOSPHORYL-UNDECAPRENOL N-ACETYLGLUCOSAMINE TRANSFERASE 1"/>
    <property type="match status" value="1"/>
</dbReference>
<dbReference type="AlphaFoldDB" id="A0A8B6X203"/>
<dbReference type="OrthoDB" id="9808936at2"/>
<keyword evidence="9 10" id="KW-0961">Cell wall biogenesis/degradation</keyword>
<feature type="binding site" evidence="10">
    <location>
        <begin position="14"/>
        <end position="16"/>
    </location>
    <ligand>
        <name>UDP-N-acetyl-alpha-D-glucosamine</name>
        <dbReference type="ChEBI" id="CHEBI:57705"/>
    </ligand>
</feature>
<comment type="caution">
    <text evidence="10">Lacks conserved residue(s) required for the propagation of feature annotation.</text>
</comment>
<evidence type="ECO:0000256" key="10">
    <source>
        <dbReference type="HAMAP-Rule" id="MF_00033"/>
    </source>
</evidence>
<keyword evidence="6 10" id="KW-0573">Peptidoglycan synthesis</keyword>
<protein>
    <recommendedName>
        <fullName evidence="10">UDP-N-acetylglucosamine--N-acetylmuramyl-(pentapeptide) pyrophosphoryl-undecaprenol N-acetylglucosamine transferase</fullName>
        <ecNumber evidence="10">2.4.1.227</ecNumber>
    </recommendedName>
    <alternativeName>
        <fullName evidence="10">Undecaprenyl-PP-MurNAc-pentapeptide-UDPGlcNAc GlcNAc transferase</fullName>
    </alternativeName>
</protein>
<dbReference type="NCBIfam" id="TIGR01133">
    <property type="entry name" value="murG"/>
    <property type="match status" value="1"/>
</dbReference>
<evidence type="ECO:0000256" key="9">
    <source>
        <dbReference type="ARBA" id="ARBA00023316"/>
    </source>
</evidence>
<feature type="binding site" evidence="10">
    <location>
        <position position="293"/>
    </location>
    <ligand>
        <name>UDP-N-acetyl-alpha-D-glucosamine</name>
        <dbReference type="ChEBI" id="CHEBI:57705"/>
    </ligand>
</feature>
<feature type="binding site" evidence="10">
    <location>
        <position position="166"/>
    </location>
    <ligand>
        <name>UDP-N-acetyl-alpha-D-glucosamine</name>
        <dbReference type="ChEBI" id="CHEBI:57705"/>
    </ligand>
</feature>
<comment type="function">
    <text evidence="10">Cell wall formation. Catalyzes the transfer of a GlcNAc subunit on undecaprenyl-pyrophosphoryl-MurNAc-pentapeptide (lipid intermediate I) to form undecaprenyl-pyrophosphoryl-MurNAc-(pentapeptide)GlcNAc (lipid intermediate II).</text>
</comment>
<comment type="similarity">
    <text evidence="10">Belongs to the glycosyltransferase 28 family. MurG subfamily.</text>
</comment>
<comment type="pathway">
    <text evidence="10">Cell wall biogenesis; peptidoglycan biosynthesis.</text>
</comment>
<dbReference type="PANTHER" id="PTHR21015:SF22">
    <property type="entry name" value="GLYCOSYLTRANSFERASE"/>
    <property type="match status" value="1"/>
</dbReference>
<keyword evidence="5 10" id="KW-0133">Cell shape</keyword>
<dbReference type="Pfam" id="PF04101">
    <property type="entry name" value="Glyco_tran_28_C"/>
    <property type="match status" value="1"/>
</dbReference>
<dbReference type="GO" id="GO:0005886">
    <property type="term" value="C:plasma membrane"/>
    <property type="evidence" value="ECO:0007669"/>
    <property type="project" value="UniProtKB-SubCell"/>
</dbReference>
<dbReference type="GO" id="GO:0050511">
    <property type="term" value="F:undecaprenyldiphospho-muramoylpentapeptide beta-N-acetylglucosaminyltransferase activity"/>
    <property type="evidence" value="ECO:0007669"/>
    <property type="project" value="UniProtKB-UniRule"/>
</dbReference>
<keyword evidence="3 10" id="KW-0328">Glycosyltransferase</keyword>
<dbReference type="GO" id="GO:0071555">
    <property type="term" value="P:cell wall organization"/>
    <property type="evidence" value="ECO:0007669"/>
    <property type="project" value="UniProtKB-KW"/>
</dbReference>
<evidence type="ECO:0000313" key="13">
    <source>
        <dbReference type="Proteomes" id="UP000675920"/>
    </source>
</evidence>
<comment type="subcellular location">
    <subcellularLocation>
        <location evidence="10">Cell membrane</location>
        <topology evidence="10">Peripheral membrane protein</topology>
        <orientation evidence="10">Cytoplasmic side</orientation>
    </subcellularLocation>
</comment>
<dbReference type="Pfam" id="PF03033">
    <property type="entry name" value="Glyco_transf_28"/>
    <property type="match status" value="1"/>
</dbReference>
<dbReference type="GO" id="GO:0005975">
    <property type="term" value="P:carbohydrate metabolic process"/>
    <property type="evidence" value="ECO:0007669"/>
    <property type="project" value="InterPro"/>
</dbReference>
<evidence type="ECO:0000313" key="14">
    <source>
        <dbReference type="RefSeq" id="WP_028310586.1"/>
    </source>
</evidence>
<evidence type="ECO:0000256" key="7">
    <source>
        <dbReference type="ARBA" id="ARBA00023136"/>
    </source>
</evidence>
<keyword evidence="8 10" id="KW-0131">Cell cycle</keyword>
<sequence>MSPPRHLVVVAAGTGGHVMPGLAVADEMRARGWTVSWIGTTTGMENDLVPARGIALDRIAFTGMRGKGPRHMIEGAVRFVGAMAASLKLLRQRRAKVVFGTGGYVCVPVGLMARLGRRPLVLLNADAALLLSAKLLKPFVTRLATGFPPSGRKADVVERWTGNPVRAEIAALPDPAQRFAGRGGPLKLLVVGGSLGARVLNQTLPEAVALMPAGRRPVITHQTGRIEADAVRKAYERHGIDAEVLPFIDDMARRYAEADVVLCRAGAITVSELCAGGVPSLLVPLKVSTTSHQQHNAELVEQAGAGLHLPQAGLTAEKLAATLGGLTRERLAAMAANARKLAKAEAAKAVADMLEEVAG</sequence>
<dbReference type="RefSeq" id="WP_028310586.1">
    <property type="nucleotide sequence ID" value="NZ_AXWS01000007.1"/>
</dbReference>